<dbReference type="Gene3D" id="2.150.10.10">
    <property type="entry name" value="Serralysin-like metalloprotease, C-terminal"/>
    <property type="match status" value="1"/>
</dbReference>
<dbReference type="Proteomes" id="UP000075476">
    <property type="component" value="Unassembled WGS sequence"/>
</dbReference>
<evidence type="ECO:0000313" key="2">
    <source>
        <dbReference type="EMBL" id="KXY39703.1"/>
    </source>
</evidence>
<proteinExistence type="predicted"/>
<dbReference type="Pfam" id="PF11962">
    <property type="entry name" value="Peptidase_G2"/>
    <property type="match status" value="1"/>
</dbReference>
<feature type="domain" description="Peptidase G2 IMC autoproteolytic cleavage" evidence="1">
    <location>
        <begin position="189"/>
        <end position="285"/>
    </location>
</feature>
<accession>A0A9X0MGA9</accession>
<dbReference type="Gene3D" id="4.10.80.40">
    <property type="entry name" value="succinate dehydrogenase protein domain"/>
    <property type="match status" value="1"/>
</dbReference>
<dbReference type="NCBIfam" id="TIGR03720">
    <property type="entry name" value="exospor_lead"/>
    <property type="match status" value="1"/>
</dbReference>
<dbReference type="RefSeq" id="WP_016117717.1">
    <property type="nucleotide sequence ID" value="NZ_JAKJPW010000001.1"/>
</dbReference>
<sequence>MFSEKKRKDLIPDNFLSAPALDPNLIGPTFPPIPSFTLPTGSTGPTGPTGDTGPTGPTATICIRTDPDNGCSVAEGSGTVASGFASHAEACNTQAIGDCSHAEGQFATASGTASHAEGFQTTASGFASHTEGSGTTADANFSHTEGINTIVDVLHPGSHIMGKNGTTRSSFSWHLANGLAVGPSLNSAVIEGVTGNLYLDGVVISPNAADYAEMFETIDGNLIDVGYFVTLYGEKIRKANANDDYILGVVSATPAMIADASDLRWHNLFVRDEWGRTQYHEVVVPEKKMAMEE</sequence>
<dbReference type="InterPro" id="IPR021201">
    <property type="entry name" value="Leader_pep_exosporium"/>
</dbReference>
<dbReference type="InterPro" id="IPR011049">
    <property type="entry name" value="Serralysin-like_metalloprot_C"/>
</dbReference>
<reference evidence="2 3" key="1">
    <citation type="submission" date="2015-12" db="EMBL/GenBank/DDBJ databases">
        <title>Bacillus cereus Group isolate.</title>
        <authorList>
            <person name="Kovac J."/>
        </authorList>
    </citation>
    <scope>NUCLEOTIDE SEQUENCE [LARGE SCALE GENOMIC DNA]</scope>
    <source>
        <strain evidence="2 3">FSL K6-0073</strain>
    </source>
</reference>
<evidence type="ECO:0000259" key="1">
    <source>
        <dbReference type="Pfam" id="PF11962"/>
    </source>
</evidence>
<organism evidence="2 3">
    <name type="scientific">Bacillus cereus</name>
    <dbReference type="NCBI Taxonomy" id="1396"/>
    <lineage>
        <taxon>Bacteria</taxon>
        <taxon>Bacillati</taxon>
        <taxon>Bacillota</taxon>
        <taxon>Bacilli</taxon>
        <taxon>Bacillales</taxon>
        <taxon>Bacillaceae</taxon>
        <taxon>Bacillus</taxon>
        <taxon>Bacillus cereus group</taxon>
    </lineage>
</organism>
<name>A0A9X0MGA9_BACCE</name>
<dbReference type="EMBL" id="LOMO01000089">
    <property type="protein sequence ID" value="KXY39703.1"/>
    <property type="molecule type" value="Genomic_DNA"/>
</dbReference>
<dbReference type="Gene3D" id="2.40.300.10">
    <property type="entry name" value="Head decoration protein D"/>
    <property type="match status" value="1"/>
</dbReference>
<dbReference type="SUPFAM" id="SSF101967">
    <property type="entry name" value="Adhesin YadA, collagen-binding domain"/>
    <property type="match status" value="1"/>
</dbReference>
<dbReference type="AlphaFoldDB" id="A0A9X0MGA9"/>
<gene>
    <name evidence="2" type="ORF">AT268_28280</name>
</gene>
<comment type="caution">
    <text evidence="2">The sequence shown here is derived from an EMBL/GenBank/DDBJ whole genome shotgun (WGS) entry which is preliminary data.</text>
</comment>
<evidence type="ECO:0000313" key="3">
    <source>
        <dbReference type="Proteomes" id="UP000075476"/>
    </source>
</evidence>
<protein>
    <recommendedName>
        <fullName evidence="1">Peptidase G2 IMC autoproteolytic cleavage domain-containing protein</fullName>
    </recommendedName>
</protein>
<dbReference type="InterPro" id="IPR021865">
    <property type="entry name" value="Peptidase_G2"/>
</dbReference>